<dbReference type="InParanoid" id="A0A2K3D8X9"/>
<dbReference type="ExpressionAtlas" id="A0A2K3D8X9">
    <property type="expression patterns" value="baseline"/>
</dbReference>
<dbReference type="GeneID" id="5728336"/>
<dbReference type="Proteomes" id="UP000006906">
    <property type="component" value="Chromosome 10"/>
</dbReference>
<dbReference type="RefSeq" id="XP_001702802.2">
    <property type="nucleotide sequence ID" value="XM_001702750.2"/>
</dbReference>
<keyword evidence="3" id="KW-1185">Reference proteome</keyword>
<proteinExistence type="predicted"/>
<dbReference type="PaxDb" id="3055-EDP06581"/>
<dbReference type="EMBL" id="CM008971">
    <property type="protein sequence ID" value="PNW76994.1"/>
    <property type="molecule type" value="Genomic_DNA"/>
</dbReference>
<dbReference type="OrthoDB" id="531464at2759"/>
<evidence type="ECO:0000256" key="1">
    <source>
        <dbReference type="SAM" id="MobiDB-lite"/>
    </source>
</evidence>
<name>A0A2K3D8X9_CHLRE</name>
<gene>
    <name evidence="2" type="ORF">CHLRE_10g418000v5</name>
</gene>
<reference evidence="2 3" key="1">
    <citation type="journal article" date="2007" name="Science">
        <title>The Chlamydomonas genome reveals the evolution of key animal and plant functions.</title>
        <authorList>
            <person name="Merchant S.S."/>
            <person name="Prochnik S.E."/>
            <person name="Vallon O."/>
            <person name="Harris E.H."/>
            <person name="Karpowicz S.J."/>
            <person name="Witman G.B."/>
            <person name="Terry A."/>
            <person name="Salamov A."/>
            <person name="Fritz-Laylin L.K."/>
            <person name="Marechal-Drouard L."/>
            <person name="Marshall W.F."/>
            <person name="Qu L.H."/>
            <person name="Nelson D.R."/>
            <person name="Sanderfoot A.A."/>
            <person name="Spalding M.H."/>
            <person name="Kapitonov V.V."/>
            <person name="Ren Q."/>
            <person name="Ferris P."/>
            <person name="Lindquist E."/>
            <person name="Shapiro H."/>
            <person name="Lucas S.M."/>
            <person name="Grimwood J."/>
            <person name="Schmutz J."/>
            <person name="Cardol P."/>
            <person name="Cerutti H."/>
            <person name="Chanfreau G."/>
            <person name="Chen C.L."/>
            <person name="Cognat V."/>
            <person name="Croft M.T."/>
            <person name="Dent R."/>
            <person name="Dutcher S."/>
            <person name="Fernandez E."/>
            <person name="Fukuzawa H."/>
            <person name="Gonzalez-Ballester D."/>
            <person name="Gonzalez-Halphen D."/>
            <person name="Hallmann A."/>
            <person name="Hanikenne M."/>
            <person name="Hippler M."/>
            <person name="Inwood W."/>
            <person name="Jabbari K."/>
            <person name="Kalanon M."/>
            <person name="Kuras R."/>
            <person name="Lefebvre P.A."/>
            <person name="Lemaire S.D."/>
            <person name="Lobanov A.V."/>
            <person name="Lohr M."/>
            <person name="Manuell A."/>
            <person name="Meier I."/>
            <person name="Mets L."/>
            <person name="Mittag M."/>
            <person name="Mittelmeier T."/>
            <person name="Moroney J.V."/>
            <person name="Moseley J."/>
            <person name="Napoli C."/>
            <person name="Nedelcu A.M."/>
            <person name="Niyogi K."/>
            <person name="Novoselov S.V."/>
            <person name="Paulsen I.T."/>
            <person name="Pazour G."/>
            <person name="Purton S."/>
            <person name="Ral J.P."/>
            <person name="Riano-Pachon D.M."/>
            <person name="Riekhof W."/>
            <person name="Rymarquis L."/>
            <person name="Schroda M."/>
            <person name="Stern D."/>
            <person name="Umen J."/>
            <person name="Willows R."/>
            <person name="Wilson N."/>
            <person name="Zimmer S.L."/>
            <person name="Allmer J."/>
            <person name="Balk J."/>
            <person name="Bisova K."/>
            <person name="Chen C.J."/>
            <person name="Elias M."/>
            <person name="Gendler K."/>
            <person name="Hauser C."/>
            <person name="Lamb M.R."/>
            <person name="Ledford H."/>
            <person name="Long J.C."/>
            <person name="Minagawa J."/>
            <person name="Page M.D."/>
            <person name="Pan J."/>
            <person name="Pootakham W."/>
            <person name="Roje S."/>
            <person name="Rose A."/>
            <person name="Stahlberg E."/>
            <person name="Terauchi A.M."/>
            <person name="Yang P."/>
            <person name="Ball S."/>
            <person name="Bowler C."/>
            <person name="Dieckmann C.L."/>
            <person name="Gladyshev V.N."/>
            <person name="Green P."/>
            <person name="Jorgensen R."/>
            <person name="Mayfield S."/>
            <person name="Mueller-Roeber B."/>
            <person name="Rajamani S."/>
            <person name="Sayre R.T."/>
            <person name="Brokstein P."/>
            <person name="Dubchak I."/>
            <person name="Goodstein D."/>
            <person name="Hornick L."/>
            <person name="Huang Y.W."/>
            <person name="Jhaveri J."/>
            <person name="Luo Y."/>
            <person name="Martinez D."/>
            <person name="Ngau W.C."/>
            <person name="Otillar B."/>
            <person name="Poliakov A."/>
            <person name="Porter A."/>
            <person name="Szajkowski L."/>
            <person name="Werner G."/>
            <person name="Zhou K."/>
            <person name="Grigoriev I.V."/>
            <person name="Rokhsar D.S."/>
            <person name="Grossman A.R."/>
        </authorList>
    </citation>
    <scope>NUCLEOTIDE SEQUENCE [LARGE SCALE GENOMIC DNA]</scope>
    <source>
        <strain evidence="3">CC-503</strain>
    </source>
</reference>
<dbReference type="OMA" id="VQDEWFE"/>
<feature type="region of interest" description="Disordered" evidence="1">
    <location>
        <begin position="1"/>
        <end position="40"/>
    </location>
</feature>
<protein>
    <submittedName>
        <fullName evidence="2">Uncharacterized protein</fullName>
    </submittedName>
</protein>
<evidence type="ECO:0000313" key="3">
    <source>
        <dbReference type="Proteomes" id="UP000006906"/>
    </source>
</evidence>
<dbReference type="Gramene" id="PNW76994">
    <property type="protein sequence ID" value="PNW76994"/>
    <property type="gene ID" value="CHLRE_10g418000v5"/>
</dbReference>
<organism evidence="2 3">
    <name type="scientific">Chlamydomonas reinhardtii</name>
    <name type="common">Chlamydomonas smithii</name>
    <dbReference type="NCBI Taxonomy" id="3055"/>
    <lineage>
        <taxon>Eukaryota</taxon>
        <taxon>Viridiplantae</taxon>
        <taxon>Chlorophyta</taxon>
        <taxon>core chlorophytes</taxon>
        <taxon>Chlorophyceae</taxon>
        <taxon>CS clade</taxon>
        <taxon>Chlamydomonadales</taxon>
        <taxon>Chlamydomonadaceae</taxon>
        <taxon>Chlamydomonas</taxon>
    </lineage>
</organism>
<accession>A0A2K3D8X9</accession>
<dbReference type="KEGG" id="cre:CHLRE_10g418000v5"/>
<evidence type="ECO:0000313" key="2">
    <source>
        <dbReference type="EMBL" id="PNW76994.1"/>
    </source>
</evidence>
<dbReference type="AlphaFoldDB" id="A0A2K3D8X9"/>
<dbReference type="PANTHER" id="PTHR36792">
    <property type="entry name" value="EXPRESSED PROTEIN"/>
    <property type="match status" value="1"/>
</dbReference>
<dbReference type="SUPFAM" id="SSF81901">
    <property type="entry name" value="HCP-like"/>
    <property type="match status" value="1"/>
</dbReference>
<sequence length="139" mass="15169">MTHPGAAPAAATLPCQPPQPAQGRTAHPVPQYCHSKHGRGRVGKPLWQVVEEVQDEWFEEEMEEARGGNPVSMALVGQMLIQGYGCKRDLAAGRDWVARALDTAKGKPDYAHLLGGWRALWEAAEAQPVLSRRGGRPLE</sequence>
<dbReference type="PANTHER" id="PTHR36792:SF5">
    <property type="entry name" value="SEL1 REPEAT PROTEIN"/>
    <property type="match status" value="1"/>
</dbReference>